<accession>A0A1I3SJL8</accession>
<dbReference type="STRING" id="576117.SAMN04488138_106208"/>
<dbReference type="GeneID" id="98665340"/>
<sequence length="112" mass="11609">MTRHLVLKTAAAALLFTGLSGCIEGSSLVEDTTRSTAKTVVKTVINDKFPGVDADVYVDCIMDNAETGQLVTLAKAAVTGVDDETVQTVTEIASEPETLTCIAQSGLSGLFG</sequence>
<dbReference type="OrthoDB" id="7867642at2"/>
<evidence type="ECO:0000313" key="3">
    <source>
        <dbReference type="Proteomes" id="UP000183299"/>
    </source>
</evidence>
<organism evidence="2 3">
    <name type="scientific">Celeribacter halophilus</name>
    <dbReference type="NCBI Taxonomy" id="576117"/>
    <lineage>
        <taxon>Bacteria</taxon>
        <taxon>Pseudomonadati</taxon>
        <taxon>Pseudomonadota</taxon>
        <taxon>Alphaproteobacteria</taxon>
        <taxon>Rhodobacterales</taxon>
        <taxon>Roseobacteraceae</taxon>
        <taxon>Celeribacter</taxon>
    </lineage>
</organism>
<evidence type="ECO:0000313" key="2">
    <source>
        <dbReference type="EMBL" id="SFJ57841.1"/>
    </source>
</evidence>
<dbReference type="EMBL" id="FORY01000006">
    <property type="protein sequence ID" value="SFJ57841.1"/>
    <property type="molecule type" value="Genomic_DNA"/>
</dbReference>
<protein>
    <submittedName>
        <fullName evidence="1">Succinate dehydrogenase</fullName>
    </submittedName>
</protein>
<dbReference type="EMBL" id="JAUOPJ010000006">
    <property type="protein sequence ID" value="MDO6457037.1"/>
    <property type="molecule type" value="Genomic_DNA"/>
</dbReference>
<dbReference type="RefSeq" id="WP_066606772.1">
    <property type="nucleotide sequence ID" value="NZ_FORY01000006.1"/>
</dbReference>
<dbReference type="PROSITE" id="PS51257">
    <property type="entry name" value="PROKAR_LIPOPROTEIN"/>
    <property type="match status" value="1"/>
</dbReference>
<gene>
    <name evidence="1" type="ORF">Q4494_08120</name>
    <name evidence="2" type="ORF">SAMN04488138_106208</name>
</gene>
<reference evidence="2 3" key="1">
    <citation type="submission" date="2016-10" db="EMBL/GenBank/DDBJ databases">
        <authorList>
            <person name="de Groot N.N."/>
        </authorList>
    </citation>
    <scope>NUCLEOTIDE SEQUENCE [LARGE SCALE GENOMIC DNA]</scope>
    <source>
        <strain evidence="2 3">CGMCC 1.8891</strain>
    </source>
</reference>
<proteinExistence type="predicted"/>
<dbReference type="Proteomes" id="UP000183299">
    <property type="component" value="Unassembled WGS sequence"/>
</dbReference>
<name>A0A1I3SJL8_9RHOB</name>
<evidence type="ECO:0000313" key="1">
    <source>
        <dbReference type="EMBL" id="MDO6457037.1"/>
    </source>
</evidence>
<keyword evidence="3" id="KW-1185">Reference proteome</keyword>
<reference evidence="1" key="2">
    <citation type="submission" date="2023-07" db="EMBL/GenBank/DDBJ databases">
        <title>Genome content predicts the carbon catabolic preferences of heterotrophic bacteria.</title>
        <authorList>
            <person name="Gralka M."/>
        </authorList>
    </citation>
    <scope>NUCLEOTIDE SEQUENCE</scope>
    <source>
        <strain evidence="1">I2M02</strain>
    </source>
</reference>
<dbReference type="Proteomes" id="UP001169823">
    <property type="component" value="Unassembled WGS sequence"/>
</dbReference>
<dbReference type="AlphaFoldDB" id="A0A1I3SJL8"/>